<keyword evidence="3" id="KW-1185">Reference proteome</keyword>
<protein>
    <submittedName>
        <fullName evidence="2">Zinc finger containing protein 469, putative</fullName>
    </submittedName>
</protein>
<dbReference type="Proteomes" id="UP000236319">
    <property type="component" value="Unassembled WGS sequence"/>
</dbReference>
<evidence type="ECO:0000313" key="3">
    <source>
        <dbReference type="Proteomes" id="UP000236319"/>
    </source>
</evidence>
<dbReference type="VEuPathDB" id="PiroplasmaDB:BOVATA_025390"/>
<feature type="region of interest" description="Disordered" evidence="1">
    <location>
        <begin position="401"/>
        <end position="422"/>
    </location>
</feature>
<proteinExistence type="predicted"/>
<comment type="caution">
    <text evidence="2">The sequence shown here is derived from an EMBL/GenBank/DDBJ whole genome shotgun (WGS) entry which is preliminary data.</text>
</comment>
<feature type="region of interest" description="Disordered" evidence="1">
    <location>
        <begin position="209"/>
        <end position="229"/>
    </location>
</feature>
<evidence type="ECO:0000313" key="2">
    <source>
        <dbReference type="EMBL" id="GBE61046.1"/>
    </source>
</evidence>
<sequence>MLSGQAFLTMNAAKLTDGAHENNEHGLSSLNDRGWWTRQRSEWSAHAKRRSRNAKDDIIIGGNIDTPPGILHSAETPELQEFTKQMWNEQVPINEAVERLNLLDDTQKDGVIDNFMDGTDAIKSNGKDLGGASNRENGDPDGRMPDTSQERSETTEGTSVGRPDVGNDTAESNTPIDSNRLREDSKAEEVIGYVAPVDYIDEEQYRKETEDHRHRVDGAGGVDDDDDVFDSDDEHPTGIEEVNYAALTESELELVLTLIQSTLEDPGSHEEILKELLAGDTGGLTEAQCREYFDRFRRIGDILIALSETVGMKPLDTRWIPEIQMRIRDFISDSGHEVSSIRWTERDVIVALKDVVAEEKAGKLHEALAQYLRTDAGEGFCPGIKNVGLLLYTDTTGSYDSELESASKDKNKGISKGRGGPV</sequence>
<evidence type="ECO:0000256" key="1">
    <source>
        <dbReference type="SAM" id="MobiDB-lite"/>
    </source>
</evidence>
<dbReference type="RefSeq" id="XP_028867289.1">
    <property type="nucleotide sequence ID" value="XM_029011456.1"/>
</dbReference>
<organism evidence="2 3">
    <name type="scientific">Babesia ovata</name>
    <dbReference type="NCBI Taxonomy" id="189622"/>
    <lineage>
        <taxon>Eukaryota</taxon>
        <taxon>Sar</taxon>
        <taxon>Alveolata</taxon>
        <taxon>Apicomplexa</taxon>
        <taxon>Aconoidasida</taxon>
        <taxon>Piroplasmida</taxon>
        <taxon>Babesiidae</taxon>
        <taxon>Babesia</taxon>
    </lineage>
</organism>
<dbReference type="AlphaFoldDB" id="A0A2H6KDH8"/>
<dbReference type="OrthoDB" id="361525at2759"/>
<feature type="compositionally biased region" description="Basic and acidic residues" evidence="1">
    <location>
        <begin position="136"/>
        <end position="154"/>
    </location>
</feature>
<feature type="region of interest" description="Disordered" evidence="1">
    <location>
        <begin position="122"/>
        <end position="184"/>
    </location>
</feature>
<feature type="region of interest" description="Disordered" evidence="1">
    <location>
        <begin position="44"/>
        <end position="69"/>
    </location>
</feature>
<dbReference type="EMBL" id="BDSA01000002">
    <property type="protein sequence ID" value="GBE61046.1"/>
    <property type="molecule type" value="Genomic_DNA"/>
</dbReference>
<reference evidence="2 3" key="1">
    <citation type="journal article" date="2017" name="BMC Genomics">
        <title>Whole-genome assembly of Babesia ovata and comparative genomics between closely related pathogens.</title>
        <authorList>
            <person name="Yamagishi J."/>
            <person name="Asada M."/>
            <person name="Hakimi H."/>
            <person name="Tanaka T.Q."/>
            <person name="Sugimoto C."/>
            <person name="Kawazu S."/>
        </authorList>
    </citation>
    <scope>NUCLEOTIDE SEQUENCE [LARGE SCALE GENOMIC DNA]</scope>
    <source>
        <strain evidence="2 3">Miyake</strain>
    </source>
</reference>
<dbReference type="GeneID" id="39874816"/>
<name>A0A2H6KDH8_9APIC</name>
<gene>
    <name evidence="2" type="ORF">BOVATA_025390</name>
</gene>
<accession>A0A2H6KDH8</accession>